<gene>
    <name evidence="2" type="ORF">B0F90DRAFT_1194856</name>
</gene>
<organism evidence="2 3">
    <name type="scientific">Multifurca ochricompacta</name>
    <dbReference type="NCBI Taxonomy" id="376703"/>
    <lineage>
        <taxon>Eukaryota</taxon>
        <taxon>Fungi</taxon>
        <taxon>Dikarya</taxon>
        <taxon>Basidiomycota</taxon>
        <taxon>Agaricomycotina</taxon>
        <taxon>Agaricomycetes</taxon>
        <taxon>Russulales</taxon>
        <taxon>Russulaceae</taxon>
        <taxon>Multifurca</taxon>
    </lineage>
</organism>
<feature type="compositionally biased region" description="Low complexity" evidence="1">
    <location>
        <begin position="11"/>
        <end position="38"/>
    </location>
</feature>
<reference evidence="2" key="1">
    <citation type="journal article" date="2022" name="New Phytol.">
        <title>Evolutionary transition to the ectomycorrhizal habit in the genomes of a hyperdiverse lineage of mushroom-forming fungi.</title>
        <authorList>
            <person name="Looney B."/>
            <person name="Miyauchi S."/>
            <person name="Morin E."/>
            <person name="Drula E."/>
            <person name="Courty P.E."/>
            <person name="Kohler A."/>
            <person name="Kuo A."/>
            <person name="LaButti K."/>
            <person name="Pangilinan J."/>
            <person name="Lipzen A."/>
            <person name="Riley R."/>
            <person name="Andreopoulos W."/>
            <person name="He G."/>
            <person name="Johnson J."/>
            <person name="Nolan M."/>
            <person name="Tritt A."/>
            <person name="Barry K.W."/>
            <person name="Grigoriev I.V."/>
            <person name="Nagy L.G."/>
            <person name="Hibbett D."/>
            <person name="Henrissat B."/>
            <person name="Matheny P.B."/>
            <person name="Labbe J."/>
            <person name="Martin F.M."/>
        </authorList>
    </citation>
    <scope>NUCLEOTIDE SEQUENCE</scope>
    <source>
        <strain evidence="2">BPL690</strain>
    </source>
</reference>
<dbReference type="Proteomes" id="UP001203297">
    <property type="component" value="Unassembled WGS sequence"/>
</dbReference>
<evidence type="ECO:0000313" key="3">
    <source>
        <dbReference type="Proteomes" id="UP001203297"/>
    </source>
</evidence>
<comment type="caution">
    <text evidence="2">The sequence shown here is derived from an EMBL/GenBank/DDBJ whole genome shotgun (WGS) entry which is preliminary data.</text>
</comment>
<name>A0AAD4M8Q4_9AGAM</name>
<dbReference type="AlphaFoldDB" id="A0AAD4M8Q4"/>
<feature type="region of interest" description="Disordered" evidence="1">
    <location>
        <begin position="1"/>
        <end position="70"/>
    </location>
</feature>
<keyword evidence="3" id="KW-1185">Reference proteome</keyword>
<feature type="compositionally biased region" description="Polar residues" evidence="1">
    <location>
        <begin position="51"/>
        <end position="70"/>
    </location>
</feature>
<evidence type="ECO:0000256" key="1">
    <source>
        <dbReference type="SAM" id="MobiDB-lite"/>
    </source>
</evidence>
<dbReference type="EMBL" id="WTXG01000006">
    <property type="protein sequence ID" value="KAI0305349.1"/>
    <property type="molecule type" value="Genomic_DNA"/>
</dbReference>
<protein>
    <submittedName>
        <fullName evidence="2">Uncharacterized protein</fullName>
    </submittedName>
</protein>
<evidence type="ECO:0000313" key="2">
    <source>
        <dbReference type="EMBL" id="KAI0305349.1"/>
    </source>
</evidence>
<proteinExistence type="predicted"/>
<accession>A0AAD4M8Q4</accession>
<sequence>MNIPSLDHIPRTPSSSSSYFPYTSSPLSESFSPSPSKSAATKLQSRRLAQYKSTATPTRRISSTYSSRQKHATASESVVDVCLSPPVVVTREVENTRSAFFRDRLRERCARRAQQARTKCIERVRRRNGLSSDGEDMCMESDEENDDEVLNDEVRSLTVVPALSLRQVLFQLFRRIIASTSHKNRYSYRLSFQNEVGSSLDPDMEDIAEWERSLKGATACNNLS</sequence>